<dbReference type="Gene3D" id="3.20.20.100">
    <property type="entry name" value="NADP-dependent oxidoreductase domain"/>
    <property type="match status" value="1"/>
</dbReference>
<dbReference type="EMBL" id="RWJN01000297">
    <property type="protein sequence ID" value="TCD63450.1"/>
    <property type="molecule type" value="Genomic_DNA"/>
</dbReference>
<dbReference type="PANTHER" id="PTHR43364:SF7">
    <property type="entry name" value="NADP-DEPENDENT OXIDOREDUCTASE DOMAIN-CONTAINING PROTEIN-RELATED"/>
    <property type="match status" value="1"/>
</dbReference>
<dbReference type="InterPro" id="IPR036812">
    <property type="entry name" value="NAD(P)_OxRdtase_dom_sf"/>
</dbReference>
<feature type="domain" description="NADP-dependent oxidoreductase" evidence="3">
    <location>
        <begin position="32"/>
        <end position="179"/>
    </location>
</feature>
<keyword evidence="1" id="KW-0521">NADP</keyword>
<evidence type="ECO:0000313" key="5">
    <source>
        <dbReference type="Proteomes" id="UP000292702"/>
    </source>
</evidence>
<dbReference type="Proteomes" id="UP000292702">
    <property type="component" value="Unassembled WGS sequence"/>
</dbReference>
<evidence type="ECO:0000256" key="1">
    <source>
        <dbReference type="ARBA" id="ARBA00022857"/>
    </source>
</evidence>
<name>A0A4R0R761_9APHY</name>
<feature type="domain" description="NADP-dependent oxidoreductase" evidence="3">
    <location>
        <begin position="200"/>
        <end position="364"/>
    </location>
</feature>
<organism evidence="4 5">
    <name type="scientific">Steccherinum ochraceum</name>
    <dbReference type="NCBI Taxonomy" id="92696"/>
    <lineage>
        <taxon>Eukaryota</taxon>
        <taxon>Fungi</taxon>
        <taxon>Dikarya</taxon>
        <taxon>Basidiomycota</taxon>
        <taxon>Agaricomycotina</taxon>
        <taxon>Agaricomycetes</taxon>
        <taxon>Polyporales</taxon>
        <taxon>Steccherinaceae</taxon>
        <taxon>Steccherinum</taxon>
    </lineage>
</organism>
<dbReference type="AlphaFoldDB" id="A0A4R0R761"/>
<dbReference type="InterPro" id="IPR050523">
    <property type="entry name" value="AKR_Detox_Biosynth"/>
</dbReference>
<dbReference type="Pfam" id="PF00248">
    <property type="entry name" value="Aldo_ket_red"/>
    <property type="match status" value="2"/>
</dbReference>
<reference evidence="4 5" key="1">
    <citation type="submission" date="2018-11" db="EMBL/GenBank/DDBJ databases">
        <title>Genome assembly of Steccherinum ochraceum LE-BIN_3174, the white-rot fungus of the Steccherinaceae family (The Residual Polyporoid clade, Polyporales, Basidiomycota).</title>
        <authorList>
            <person name="Fedorova T.V."/>
            <person name="Glazunova O.A."/>
            <person name="Landesman E.O."/>
            <person name="Moiseenko K.V."/>
            <person name="Psurtseva N.V."/>
            <person name="Savinova O.S."/>
            <person name="Shakhova N.V."/>
            <person name="Tyazhelova T.V."/>
            <person name="Vasina D.V."/>
        </authorList>
    </citation>
    <scope>NUCLEOTIDE SEQUENCE [LARGE SCALE GENOMIC DNA]</scope>
    <source>
        <strain evidence="4 5">LE-BIN_3174</strain>
    </source>
</reference>
<dbReference type="SUPFAM" id="SSF51430">
    <property type="entry name" value="NAD(P)-linked oxidoreductase"/>
    <property type="match status" value="1"/>
</dbReference>
<accession>A0A4R0R761</accession>
<sequence length="406" mass="45238">MSLALWPPASEPKTRLGRHRALSPLAGIHVSPLALGAMSIGDGSWSTFGRQDKENSFKLLDAFYEAGGNLIDTSNNYQDESSEKFLGEWMEERGIRDHIVISTKYTTNFKRAEGPEFGQKTHYTGNNMKALHISVEASLKKLRTSYIDILYVHWWDWATSVEEVMNGLHHLVAQGKVLYLVHSLLHPLHPTNVDKVVLGQGISDTPAWIVTRANAYARLTGKTPFVVYQGHWNILTRDLERDILPMARMEGMAIMPWGVLAGGKIRSDAEEERRKKTGDNGIVVVPGMAWERTPEERKVCLALEKVAAEVGVQSITAVAIAYLMQKTPYVFPLVGGRKPEQLLQNIEALDISLSQEQVAFLDDASPFSPGFPYTGFGDGSDYNFLAKTAGVFDRWPRAEALRPSKN</sequence>
<dbReference type="OrthoDB" id="48988at2759"/>
<evidence type="ECO:0000256" key="2">
    <source>
        <dbReference type="ARBA" id="ARBA00038157"/>
    </source>
</evidence>
<gene>
    <name evidence="4" type="ORF">EIP91_005391</name>
</gene>
<dbReference type="STRING" id="92696.A0A4R0R761"/>
<proteinExistence type="inferred from homology"/>
<protein>
    <recommendedName>
        <fullName evidence="3">NADP-dependent oxidoreductase domain-containing protein</fullName>
    </recommendedName>
</protein>
<dbReference type="PANTHER" id="PTHR43364">
    <property type="entry name" value="NADH-SPECIFIC METHYLGLYOXAL REDUCTASE-RELATED"/>
    <property type="match status" value="1"/>
</dbReference>
<comment type="caution">
    <text evidence="4">The sequence shown here is derived from an EMBL/GenBank/DDBJ whole genome shotgun (WGS) entry which is preliminary data.</text>
</comment>
<comment type="similarity">
    <text evidence="2">Belongs to the aldo/keto reductase family. Aldo/keto reductase 2 subfamily.</text>
</comment>
<keyword evidence="5" id="KW-1185">Reference proteome</keyword>
<evidence type="ECO:0000259" key="3">
    <source>
        <dbReference type="Pfam" id="PF00248"/>
    </source>
</evidence>
<evidence type="ECO:0000313" key="4">
    <source>
        <dbReference type="EMBL" id="TCD63450.1"/>
    </source>
</evidence>
<dbReference type="InterPro" id="IPR023210">
    <property type="entry name" value="NADP_OxRdtase_dom"/>
</dbReference>